<dbReference type="PROSITE" id="PS01000">
    <property type="entry name" value="SDH_CYT_1"/>
    <property type="match status" value="1"/>
</dbReference>
<evidence type="ECO:0000256" key="3">
    <source>
        <dbReference type="ARBA" id="ARBA00007244"/>
    </source>
</evidence>
<evidence type="ECO:0000256" key="10">
    <source>
        <dbReference type="ARBA" id="ARBA00023136"/>
    </source>
</evidence>
<dbReference type="GO" id="GO:0009055">
    <property type="term" value="F:electron transfer activity"/>
    <property type="evidence" value="ECO:0007669"/>
    <property type="project" value="InterPro"/>
</dbReference>
<dbReference type="InterPro" id="IPR014314">
    <property type="entry name" value="Succ_DH_cytb556"/>
</dbReference>
<dbReference type="InterPro" id="IPR000701">
    <property type="entry name" value="SuccDH_FuR_B_TM-su"/>
</dbReference>
<organism evidence="14 15">
    <name type="scientific">Methylobacterium indicum</name>
    <dbReference type="NCBI Taxonomy" id="1775910"/>
    <lineage>
        <taxon>Bacteria</taxon>
        <taxon>Pseudomonadati</taxon>
        <taxon>Pseudomonadota</taxon>
        <taxon>Alphaproteobacteria</taxon>
        <taxon>Hyphomicrobiales</taxon>
        <taxon>Methylobacteriaceae</taxon>
        <taxon>Methylobacterium</taxon>
    </lineage>
</organism>
<gene>
    <name evidence="14" type="primary">sdhC</name>
    <name evidence="14" type="ORF">mvi_45510</name>
</gene>
<dbReference type="PANTHER" id="PTHR10978:SF5">
    <property type="entry name" value="SUCCINATE DEHYDROGENASE CYTOCHROME B560 SUBUNIT, MITOCHONDRIAL"/>
    <property type="match status" value="1"/>
</dbReference>
<sequence>MADTARPMNPSGNPAGRPVVRPLSPHLQIYRWTWTMAMSVAHRITGVALYGGTALLALWLVALAAGPGAYGPVAWFFGSILGRLILFVYTWILMHHMLGGIRHLVWDFGHGMEPGTRIAMARFTLIGSTALTLAIWFVALLAR</sequence>
<evidence type="ECO:0000313" key="14">
    <source>
        <dbReference type="EMBL" id="BCM86090.1"/>
    </source>
</evidence>
<proteinExistence type="inferred from homology"/>
<comment type="cofactor">
    <cofactor evidence="12">
        <name>heme</name>
        <dbReference type="ChEBI" id="CHEBI:30413"/>
    </cofactor>
    <text evidence="12">The heme is bound between the two transmembrane subunits.</text>
</comment>
<comment type="subunit">
    <text evidence="11">Part of an enzyme complex containing four subunits: a flavoprotein, an iron-sulfur protein, plus two membrane-anchoring proteins, SdhC and SdhD. The complex can form homotrimers.</text>
</comment>
<comment type="subcellular location">
    <subcellularLocation>
        <location evidence="2">Membrane</location>
        <topology evidence="2">Multi-pass membrane protein</topology>
    </subcellularLocation>
</comment>
<evidence type="ECO:0000256" key="8">
    <source>
        <dbReference type="ARBA" id="ARBA00022989"/>
    </source>
</evidence>
<dbReference type="Gene3D" id="1.20.1300.10">
    <property type="entry name" value="Fumarate reductase/succinate dehydrogenase, transmembrane subunit"/>
    <property type="match status" value="1"/>
</dbReference>
<keyword evidence="7 12" id="KW-0479">Metal-binding</keyword>
<dbReference type="Pfam" id="PF01127">
    <property type="entry name" value="Sdh_cyt"/>
    <property type="match status" value="1"/>
</dbReference>
<comment type="function">
    <text evidence="1">Membrane-anchoring subunit of succinate dehydrogenase (SDH).</text>
</comment>
<keyword evidence="10 13" id="KW-0472">Membrane</keyword>
<evidence type="ECO:0000256" key="1">
    <source>
        <dbReference type="ARBA" id="ARBA00004050"/>
    </source>
</evidence>
<dbReference type="NCBIfam" id="TIGR02970">
    <property type="entry name" value="succ_dehyd_cytB"/>
    <property type="match status" value="1"/>
</dbReference>
<keyword evidence="5 12" id="KW-0349">Heme</keyword>
<dbReference type="PANTHER" id="PTHR10978">
    <property type="entry name" value="SUCCINATE DEHYDROGENASE CYTOCHROME B560 SUBUNIT"/>
    <property type="match status" value="1"/>
</dbReference>
<feature type="transmembrane region" description="Helical" evidence="13">
    <location>
        <begin position="73"/>
        <end position="94"/>
    </location>
</feature>
<reference evidence="14" key="1">
    <citation type="submission" date="2020-11" db="EMBL/GenBank/DDBJ databases">
        <title>Complete genome sequence of a novel pathogenic Methylobacterium strain isolated from rice in Vietnam.</title>
        <authorList>
            <person name="Lai K."/>
            <person name="Okazaki S."/>
            <person name="Higashi K."/>
            <person name="Mori H."/>
            <person name="Toyoda A."/>
            <person name="Kurokawa K."/>
        </authorList>
    </citation>
    <scope>NUCLEOTIDE SEQUENCE</scope>
    <source>
        <strain evidence="14">VL1</strain>
    </source>
</reference>
<evidence type="ECO:0000256" key="9">
    <source>
        <dbReference type="ARBA" id="ARBA00023004"/>
    </source>
</evidence>
<evidence type="ECO:0000313" key="15">
    <source>
        <dbReference type="Proteomes" id="UP000663508"/>
    </source>
</evidence>
<feature type="transmembrane region" description="Helical" evidence="13">
    <location>
        <begin position="47"/>
        <end position="67"/>
    </location>
</feature>
<evidence type="ECO:0000256" key="5">
    <source>
        <dbReference type="ARBA" id="ARBA00022617"/>
    </source>
</evidence>
<keyword evidence="6 13" id="KW-0812">Transmembrane</keyword>
<dbReference type="GO" id="GO:0006099">
    <property type="term" value="P:tricarboxylic acid cycle"/>
    <property type="evidence" value="ECO:0007669"/>
    <property type="project" value="InterPro"/>
</dbReference>
<dbReference type="SUPFAM" id="SSF81343">
    <property type="entry name" value="Fumarate reductase respiratory complex transmembrane subunits"/>
    <property type="match status" value="1"/>
</dbReference>
<protein>
    <recommendedName>
        <fullName evidence="4">Succinate dehydrogenase cytochrome b556 subunit</fullName>
    </recommendedName>
</protein>
<feature type="binding site" description="axial binding residue" evidence="12">
    <location>
        <position position="96"/>
    </location>
    <ligand>
        <name>heme</name>
        <dbReference type="ChEBI" id="CHEBI:30413"/>
        <note>ligand shared with second transmembrane subunit</note>
    </ligand>
    <ligandPart>
        <name>Fe</name>
        <dbReference type="ChEBI" id="CHEBI:18248"/>
    </ligandPart>
</feature>
<evidence type="ECO:0000256" key="13">
    <source>
        <dbReference type="SAM" id="Phobius"/>
    </source>
</evidence>
<dbReference type="PIRSF" id="PIRSF000178">
    <property type="entry name" value="SDH_cyt_b560"/>
    <property type="match status" value="1"/>
</dbReference>
<dbReference type="GO" id="GO:0046872">
    <property type="term" value="F:metal ion binding"/>
    <property type="evidence" value="ECO:0007669"/>
    <property type="project" value="UniProtKB-KW"/>
</dbReference>
<evidence type="ECO:0000256" key="2">
    <source>
        <dbReference type="ARBA" id="ARBA00004141"/>
    </source>
</evidence>
<dbReference type="CDD" id="cd03499">
    <property type="entry name" value="SQR_TypeC_SdhC"/>
    <property type="match status" value="1"/>
</dbReference>
<dbReference type="PROSITE" id="PS01001">
    <property type="entry name" value="SDH_CYT_2"/>
    <property type="match status" value="1"/>
</dbReference>
<keyword evidence="9 12" id="KW-0408">Iron</keyword>
<dbReference type="Proteomes" id="UP000663508">
    <property type="component" value="Chromosome"/>
</dbReference>
<evidence type="ECO:0000256" key="4">
    <source>
        <dbReference type="ARBA" id="ARBA00020076"/>
    </source>
</evidence>
<dbReference type="InterPro" id="IPR018495">
    <property type="entry name" value="Succ_DH_cyt_bsu_CS"/>
</dbReference>
<evidence type="ECO:0000256" key="11">
    <source>
        <dbReference type="ARBA" id="ARBA00025912"/>
    </source>
</evidence>
<evidence type="ECO:0000256" key="6">
    <source>
        <dbReference type="ARBA" id="ARBA00022692"/>
    </source>
</evidence>
<dbReference type="AlphaFoldDB" id="A0A8H9C983"/>
<feature type="transmembrane region" description="Helical" evidence="13">
    <location>
        <begin position="123"/>
        <end position="142"/>
    </location>
</feature>
<comment type="similarity">
    <text evidence="3">Belongs to the cytochrome b560 family.</text>
</comment>
<dbReference type="InterPro" id="IPR034804">
    <property type="entry name" value="SQR/QFR_C/D"/>
</dbReference>
<accession>A0A8H9C983</accession>
<keyword evidence="8 13" id="KW-1133">Transmembrane helix</keyword>
<dbReference type="GO" id="GO:0016020">
    <property type="term" value="C:membrane"/>
    <property type="evidence" value="ECO:0007669"/>
    <property type="project" value="UniProtKB-SubCell"/>
</dbReference>
<evidence type="ECO:0000256" key="7">
    <source>
        <dbReference type="ARBA" id="ARBA00022723"/>
    </source>
</evidence>
<evidence type="ECO:0000256" key="12">
    <source>
        <dbReference type="PIRSR" id="PIRSR000178-1"/>
    </source>
</evidence>
<name>A0A8H9C983_9HYPH</name>
<dbReference type="KEGG" id="mind:mvi_45510"/>
<dbReference type="EMBL" id="AP024145">
    <property type="protein sequence ID" value="BCM86090.1"/>
    <property type="molecule type" value="Genomic_DNA"/>
</dbReference>